<dbReference type="CDD" id="cd00075">
    <property type="entry name" value="HATPase"/>
    <property type="match status" value="1"/>
</dbReference>
<feature type="domain" description="HAMP" evidence="14">
    <location>
        <begin position="106"/>
        <end position="159"/>
    </location>
</feature>
<dbReference type="PANTHER" id="PTHR45436">
    <property type="entry name" value="SENSOR HISTIDINE KINASE YKOH"/>
    <property type="match status" value="1"/>
</dbReference>
<evidence type="ECO:0000256" key="8">
    <source>
        <dbReference type="ARBA" id="ARBA00022777"/>
    </source>
</evidence>
<dbReference type="InterPro" id="IPR003660">
    <property type="entry name" value="HAMP_dom"/>
</dbReference>
<protein>
    <recommendedName>
        <fullName evidence="4">histidine kinase</fullName>
        <ecNumber evidence="4">2.7.13.3</ecNumber>
    </recommendedName>
</protein>
<dbReference type="PRINTS" id="PR00344">
    <property type="entry name" value="BCTRLSENSOR"/>
</dbReference>
<evidence type="ECO:0000256" key="3">
    <source>
        <dbReference type="ARBA" id="ARBA00004236"/>
    </source>
</evidence>
<dbReference type="InterPro" id="IPR005467">
    <property type="entry name" value="His_kinase_dom"/>
</dbReference>
<evidence type="ECO:0000259" key="14">
    <source>
        <dbReference type="PROSITE" id="PS50885"/>
    </source>
</evidence>
<accession>A0ABR7SB31</accession>
<dbReference type="Pfam" id="PF02518">
    <property type="entry name" value="HATPase_c"/>
    <property type="match status" value="1"/>
</dbReference>
<comment type="catalytic activity">
    <reaction evidence="1">
        <text>ATP + protein L-histidine = ADP + protein N-phospho-L-histidine.</text>
        <dbReference type="EC" id="2.7.13.3"/>
    </reaction>
</comment>
<dbReference type="SUPFAM" id="SSF158472">
    <property type="entry name" value="HAMP domain-like"/>
    <property type="match status" value="1"/>
</dbReference>
<dbReference type="InterPro" id="IPR003661">
    <property type="entry name" value="HisK_dim/P_dom"/>
</dbReference>
<dbReference type="InterPro" id="IPR036890">
    <property type="entry name" value="HATPase_C_sf"/>
</dbReference>
<dbReference type="Gene3D" id="1.10.287.130">
    <property type="match status" value="1"/>
</dbReference>
<evidence type="ECO:0000313" key="15">
    <source>
        <dbReference type="EMBL" id="MBC9711701.1"/>
    </source>
</evidence>
<dbReference type="Proteomes" id="UP000642284">
    <property type="component" value="Unassembled WGS sequence"/>
</dbReference>
<evidence type="ECO:0000256" key="7">
    <source>
        <dbReference type="ARBA" id="ARBA00022692"/>
    </source>
</evidence>
<keyword evidence="10" id="KW-0902">Two-component regulatory system</keyword>
<dbReference type="PROSITE" id="PS50885">
    <property type="entry name" value="HAMP"/>
    <property type="match status" value="1"/>
</dbReference>
<dbReference type="SUPFAM" id="SSF47384">
    <property type="entry name" value="Homodimeric domain of signal transducing histidine kinase"/>
    <property type="match status" value="1"/>
</dbReference>
<dbReference type="InterPro" id="IPR050428">
    <property type="entry name" value="TCS_sensor_his_kinase"/>
</dbReference>
<sequence>MPGRTAFPRTIRWRLTLLYSGLFIVAGTLLLAITYVLVSQAAPGEPPGTSMQTTEVPFGEKGLHKVINEQVASARDDQLNDLLVRSGVALAVMAAASLLLGRLVAGRVLSPLRTMAAGARRISADNLHERLAVRGPDDELKALADTFDDLLARLEDSFAAQRQFVANASHELRTPLTLQQAVIDITLSDPGADPAALRDALGRVRSAGQQQERLIDALLTLARSQRGLQREEYVDLALLVRNLLPPGGVLRVVAQLDMAPVLGDAQLLERLVTNLRDNAVRHNAPDPEGSWVLFRTNLRDGRPTLLVSNSGPVIAPDQIAGLFQPFRRLGPDRVRGNDGGQGLGLSIVAAVAAAHGGEVRAWPRPAGGLDVEVGFSAATAGKHPVPAAGHLPAAR</sequence>
<evidence type="ECO:0000259" key="13">
    <source>
        <dbReference type="PROSITE" id="PS50109"/>
    </source>
</evidence>
<keyword evidence="7 12" id="KW-0812">Transmembrane</keyword>
<dbReference type="CDD" id="cd06225">
    <property type="entry name" value="HAMP"/>
    <property type="match status" value="1"/>
</dbReference>
<feature type="transmembrane region" description="Helical" evidence="12">
    <location>
        <begin position="82"/>
        <end position="105"/>
    </location>
</feature>
<gene>
    <name evidence="15" type="ORF">H9Y04_03850</name>
</gene>
<evidence type="ECO:0000256" key="1">
    <source>
        <dbReference type="ARBA" id="ARBA00000085"/>
    </source>
</evidence>
<keyword evidence="16" id="KW-1185">Reference proteome</keyword>
<keyword evidence="5" id="KW-0597">Phosphoprotein</keyword>
<evidence type="ECO:0000256" key="6">
    <source>
        <dbReference type="ARBA" id="ARBA00022679"/>
    </source>
</evidence>
<dbReference type="SMART" id="SM00304">
    <property type="entry name" value="HAMP"/>
    <property type="match status" value="1"/>
</dbReference>
<organism evidence="15 16">
    <name type="scientific">Streptomyces polyasparticus</name>
    <dbReference type="NCBI Taxonomy" id="2767826"/>
    <lineage>
        <taxon>Bacteria</taxon>
        <taxon>Bacillati</taxon>
        <taxon>Actinomycetota</taxon>
        <taxon>Actinomycetes</taxon>
        <taxon>Kitasatosporales</taxon>
        <taxon>Streptomycetaceae</taxon>
        <taxon>Streptomyces</taxon>
    </lineage>
</organism>
<keyword evidence="11 12" id="KW-0472">Membrane</keyword>
<dbReference type="SMART" id="SM00387">
    <property type="entry name" value="HATPase_c"/>
    <property type="match status" value="1"/>
</dbReference>
<keyword evidence="8" id="KW-0418">Kinase</keyword>
<proteinExistence type="predicted"/>
<comment type="subcellular location">
    <subcellularLocation>
        <location evidence="3">Cell membrane</location>
    </subcellularLocation>
    <subcellularLocation>
        <location evidence="2">Membrane</location>
        <topology evidence="2">Multi-pass membrane protein</topology>
    </subcellularLocation>
</comment>
<dbReference type="SMART" id="SM00388">
    <property type="entry name" value="HisKA"/>
    <property type="match status" value="1"/>
</dbReference>
<dbReference type="SUPFAM" id="SSF55874">
    <property type="entry name" value="ATPase domain of HSP90 chaperone/DNA topoisomerase II/histidine kinase"/>
    <property type="match status" value="1"/>
</dbReference>
<keyword evidence="6" id="KW-0808">Transferase</keyword>
<evidence type="ECO:0000256" key="10">
    <source>
        <dbReference type="ARBA" id="ARBA00023012"/>
    </source>
</evidence>
<evidence type="ECO:0000256" key="2">
    <source>
        <dbReference type="ARBA" id="ARBA00004141"/>
    </source>
</evidence>
<feature type="domain" description="Histidine kinase" evidence="13">
    <location>
        <begin position="167"/>
        <end position="379"/>
    </location>
</feature>
<name>A0ABR7SB31_9ACTN</name>
<evidence type="ECO:0000256" key="11">
    <source>
        <dbReference type="ARBA" id="ARBA00023136"/>
    </source>
</evidence>
<keyword evidence="9 12" id="KW-1133">Transmembrane helix</keyword>
<dbReference type="Gene3D" id="3.30.565.10">
    <property type="entry name" value="Histidine kinase-like ATPase, C-terminal domain"/>
    <property type="match status" value="1"/>
</dbReference>
<dbReference type="Pfam" id="PF00512">
    <property type="entry name" value="HisKA"/>
    <property type="match status" value="1"/>
</dbReference>
<dbReference type="EMBL" id="JACTVJ010000003">
    <property type="protein sequence ID" value="MBC9711701.1"/>
    <property type="molecule type" value="Genomic_DNA"/>
</dbReference>
<dbReference type="InterPro" id="IPR036097">
    <property type="entry name" value="HisK_dim/P_sf"/>
</dbReference>
<evidence type="ECO:0000256" key="12">
    <source>
        <dbReference type="SAM" id="Phobius"/>
    </source>
</evidence>
<dbReference type="Gene3D" id="6.10.340.10">
    <property type="match status" value="1"/>
</dbReference>
<dbReference type="Pfam" id="PF00672">
    <property type="entry name" value="HAMP"/>
    <property type="match status" value="1"/>
</dbReference>
<dbReference type="InterPro" id="IPR003594">
    <property type="entry name" value="HATPase_dom"/>
</dbReference>
<dbReference type="CDD" id="cd00082">
    <property type="entry name" value="HisKA"/>
    <property type="match status" value="1"/>
</dbReference>
<dbReference type="PROSITE" id="PS50109">
    <property type="entry name" value="HIS_KIN"/>
    <property type="match status" value="1"/>
</dbReference>
<reference evidence="15 16" key="1">
    <citation type="submission" date="2020-08" db="EMBL/GenBank/DDBJ databases">
        <title>Genemic of Streptomyces polyaspartic.</title>
        <authorList>
            <person name="Liu W."/>
        </authorList>
    </citation>
    <scope>NUCLEOTIDE SEQUENCE [LARGE SCALE GENOMIC DNA]</scope>
    <source>
        <strain evidence="15 16">TRM66268-LWL</strain>
    </source>
</reference>
<evidence type="ECO:0000256" key="5">
    <source>
        <dbReference type="ARBA" id="ARBA00022553"/>
    </source>
</evidence>
<dbReference type="EC" id="2.7.13.3" evidence="4"/>
<evidence type="ECO:0000256" key="4">
    <source>
        <dbReference type="ARBA" id="ARBA00012438"/>
    </source>
</evidence>
<evidence type="ECO:0000313" key="16">
    <source>
        <dbReference type="Proteomes" id="UP000642284"/>
    </source>
</evidence>
<feature type="transmembrane region" description="Helical" evidence="12">
    <location>
        <begin position="16"/>
        <end position="38"/>
    </location>
</feature>
<dbReference type="InterPro" id="IPR004358">
    <property type="entry name" value="Sig_transdc_His_kin-like_C"/>
</dbReference>
<comment type="caution">
    <text evidence="15">The sequence shown here is derived from an EMBL/GenBank/DDBJ whole genome shotgun (WGS) entry which is preliminary data.</text>
</comment>
<evidence type="ECO:0000256" key="9">
    <source>
        <dbReference type="ARBA" id="ARBA00022989"/>
    </source>
</evidence>
<dbReference type="PANTHER" id="PTHR45436:SF15">
    <property type="entry name" value="SENSOR HISTIDINE KINASE CUSS"/>
    <property type="match status" value="1"/>
</dbReference>